<reference evidence="7" key="1">
    <citation type="submission" date="2020-08" db="EMBL/GenBank/DDBJ databases">
        <title>Genome public.</title>
        <authorList>
            <person name="Liu C."/>
            <person name="Sun Q."/>
        </authorList>
    </citation>
    <scope>NUCLEOTIDE SEQUENCE</scope>
    <source>
        <strain evidence="7">NSJ-50</strain>
    </source>
</reference>
<evidence type="ECO:0000256" key="5">
    <source>
        <dbReference type="ARBA" id="ARBA00023172"/>
    </source>
</evidence>
<evidence type="ECO:0000313" key="8">
    <source>
        <dbReference type="Proteomes" id="UP000647416"/>
    </source>
</evidence>
<dbReference type="Proteomes" id="UP000647416">
    <property type="component" value="Unassembled WGS sequence"/>
</dbReference>
<dbReference type="Pfam" id="PF00872">
    <property type="entry name" value="Transposase_mut"/>
    <property type="match status" value="1"/>
</dbReference>
<keyword evidence="3 6" id="KW-0815">Transposition</keyword>
<proteinExistence type="inferred from homology"/>
<dbReference type="GO" id="GO:0003677">
    <property type="term" value="F:DNA binding"/>
    <property type="evidence" value="ECO:0007669"/>
    <property type="project" value="UniProtKB-UniRule"/>
</dbReference>
<comment type="similarity">
    <text evidence="2 6">Belongs to the transposase mutator family.</text>
</comment>
<dbReference type="GO" id="GO:0004803">
    <property type="term" value="F:transposase activity"/>
    <property type="evidence" value="ECO:0007669"/>
    <property type="project" value="UniProtKB-UniRule"/>
</dbReference>
<dbReference type="AlphaFoldDB" id="A0A926IV58"/>
<keyword evidence="8" id="KW-1185">Reference proteome</keyword>
<accession>A0A926IV58</accession>
<evidence type="ECO:0000256" key="2">
    <source>
        <dbReference type="ARBA" id="ARBA00010961"/>
    </source>
</evidence>
<sequence>MPKYKLSPEERAAEKERKENLRNIMKGLDVKSFDDLKDVFKLMVGEMLENGLEGELDDELGYTKYDYRNKDGENSRNGYSKKTLKTSFGETEIKVPRDRDGEFEPQLVKKNQTTLTGDIEEKILSMYAKGMTTSDIEAHIQDIYGLECSDSTISRITDKILPVVREWQSRPLEEIYAVVFMDAIHFHVRS</sequence>
<evidence type="ECO:0000256" key="6">
    <source>
        <dbReference type="RuleBase" id="RU365089"/>
    </source>
</evidence>
<dbReference type="GO" id="GO:0006313">
    <property type="term" value="P:DNA transposition"/>
    <property type="evidence" value="ECO:0007669"/>
    <property type="project" value="UniProtKB-UniRule"/>
</dbReference>
<organism evidence="7 8">
    <name type="scientific">Qingrenia yutianensis</name>
    <dbReference type="NCBI Taxonomy" id="2763676"/>
    <lineage>
        <taxon>Bacteria</taxon>
        <taxon>Bacillati</taxon>
        <taxon>Bacillota</taxon>
        <taxon>Clostridia</taxon>
        <taxon>Eubacteriales</taxon>
        <taxon>Oscillospiraceae</taxon>
        <taxon>Qingrenia</taxon>
    </lineage>
</organism>
<name>A0A926IV58_9FIRM</name>
<evidence type="ECO:0000256" key="4">
    <source>
        <dbReference type="ARBA" id="ARBA00023125"/>
    </source>
</evidence>
<keyword evidence="4 6" id="KW-0238">DNA-binding</keyword>
<evidence type="ECO:0000256" key="3">
    <source>
        <dbReference type="ARBA" id="ARBA00022578"/>
    </source>
</evidence>
<evidence type="ECO:0000313" key="7">
    <source>
        <dbReference type="EMBL" id="MBC8597613.1"/>
    </source>
</evidence>
<dbReference type="InterPro" id="IPR001207">
    <property type="entry name" value="Transposase_mutator"/>
</dbReference>
<keyword evidence="5 6" id="KW-0233">DNA recombination</keyword>
<dbReference type="EMBL" id="JACRTE010000096">
    <property type="protein sequence ID" value="MBC8597613.1"/>
    <property type="molecule type" value="Genomic_DNA"/>
</dbReference>
<comment type="caution">
    <text evidence="7">The sequence shown here is derived from an EMBL/GenBank/DDBJ whole genome shotgun (WGS) entry which is preliminary data.</text>
</comment>
<dbReference type="PANTHER" id="PTHR33217">
    <property type="entry name" value="TRANSPOSASE FOR INSERTION SEQUENCE ELEMENT IS1081"/>
    <property type="match status" value="1"/>
</dbReference>
<protein>
    <recommendedName>
        <fullName evidence="6">Mutator family transposase</fullName>
    </recommendedName>
</protein>
<dbReference type="RefSeq" id="WP_262432863.1">
    <property type="nucleotide sequence ID" value="NZ_JACRTE010000096.1"/>
</dbReference>
<evidence type="ECO:0000256" key="1">
    <source>
        <dbReference type="ARBA" id="ARBA00002190"/>
    </source>
</evidence>
<dbReference type="PANTHER" id="PTHR33217:SF8">
    <property type="entry name" value="MUTATOR FAMILY TRANSPOSASE"/>
    <property type="match status" value="1"/>
</dbReference>
<keyword evidence="6" id="KW-0814">Transposable element</keyword>
<gene>
    <name evidence="7" type="ORF">H8706_12215</name>
</gene>
<feature type="non-terminal residue" evidence="7">
    <location>
        <position position="190"/>
    </location>
</feature>
<comment type="function">
    <text evidence="1 6">Required for the transposition of the insertion element.</text>
</comment>